<name>A0A2P2NJK9_RHIMU</name>
<reference evidence="2" key="1">
    <citation type="submission" date="2018-02" db="EMBL/GenBank/DDBJ databases">
        <title>Rhizophora mucronata_Transcriptome.</title>
        <authorList>
            <person name="Meera S.P."/>
            <person name="Sreeshan A."/>
            <person name="Augustine A."/>
        </authorList>
    </citation>
    <scope>NUCLEOTIDE SEQUENCE</scope>
    <source>
        <tissue evidence="2">Leaf</tissue>
    </source>
</reference>
<protein>
    <submittedName>
        <fullName evidence="2">Uncharacterized protein</fullName>
    </submittedName>
</protein>
<feature type="transmembrane region" description="Helical" evidence="1">
    <location>
        <begin position="52"/>
        <end position="72"/>
    </location>
</feature>
<evidence type="ECO:0000313" key="2">
    <source>
        <dbReference type="EMBL" id="MBX42678.1"/>
    </source>
</evidence>
<keyword evidence="1" id="KW-0812">Transmembrane</keyword>
<dbReference type="AlphaFoldDB" id="A0A2P2NJK9"/>
<feature type="transmembrane region" description="Helical" evidence="1">
    <location>
        <begin position="20"/>
        <end position="40"/>
    </location>
</feature>
<sequence>MLALRENCPVITYSERVFPWTTGLCVPCIQSQFLIVEALWDHMKGVQTLLSTYILLYVLITLINKATIYYVLINDSCSTCEL</sequence>
<keyword evidence="1" id="KW-0472">Membrane</keyword>
<keyword evidence="1" id="KW-1133">Transmembrane helix</keyword>
<evidence type="ECO:0000256" key="1">
    <source>
        <dbReference type="SAM" id="Phobius"/>
    </source>
</evidence>
<organism evidence="2">
    <name type="scientific">Rhizophora mucronata</name>
    <name type="common">Asiatic mangrove</name>
    <dbReference type="NCBI Taxonomy" id="61149"/>
    <lineage>
        <taxon>Eukaryota</taxon>
        <taxon>Viridiplantae</taxon>
        <taxon>Streptophyta</taxon>
        <taxon>Embryophyta</taxon>
        <taxon>Tracheophyta</taxon>
        <taxon>Spermatophyta</taxon>
        <taxon>Magnoliopsida</taxon>
        <taxon>eudicotyledons</taxon>
        <taxon>Gunneridae</taxon>
        <taxon>Pentapetalae</taxon>
        <taxon>rosids</taxon>
        <taxon>fabids</taxon>
        <taxon>Malpighiales</taxon>
        <taxon>Rhizophoraceae</taxon>
        <taxon>Rhizophora</taxon>
    </lineage>
</organism>
<dbReference type="EMBL" id="GGEC01062194">
    <property type="protein sequence ID" value="MBX42678.1"/>
    <property type="molecule type" value="Transcribed_RNA"/>
</dbReference>
<proteinExistence type="predicted"/>
<accession>A0A2P2NJK9</accession>